<dbReference type="Proteomes" id="UP000238479">
    <property type="component" value="Chromosome 2"/>
</dbReference>
<comment type="caution">
    <text evidence="1">The sequence shown here is derived from an EMBL/GenBank/DDBJ whole genome shotgun (WGS) entry which is preliminary data.</text>
</comment>
<proteinExistence type="predicted"/>
<dbReference type="AlphaFoldDB" id="A0A2P6RLP5"/>
<evidence type="ECO:0000313" key="1">
    <source>
        <dbReference type="EMBL" id="PRQ47360.1"/>
    </source>
</evidence>
<dbReference type="EMBL" id="PDCK01000040">
    <property type="protein sequence ID" value="PRQ47360.1"/>
    <property type="molecule type" value="Genomic_DNA"/>
</dbReference>
<protein>
    <submittedName>
        <fullName evidence="1">Uncharacterized protein</fullName>
    </submittedName>
</protein>
<evidence type="ECO:0000313" key="2">
    <source>
        <dbReference type="Proteomes" id="UP000238479"/>
    </source>
</evidence>
<gene>
    <name evidence="1" type="ORF">RchiOBHm_Chr2g0098841</name>
</gene>
<accession>A0A2P6RLP5</accession>
<reference evidence="1 2" key="1">
    <citation type="journal article" date="2018" name="Nat. Genet.">
        <title>The Rosa genome provides new insights in the design of modern roses.</title>
        <authorList>
            <person name="Bendahmane M."/>
        </authorList>
    </citation>
    <scope>NUCLEOTIDE SEQUENCE [LARGE SCALE GENOMIC DNA]</scope>
    <source>
        <strain evidence="2">cv. Old Blush</strain>
    </source>
</reference>
<organism evidence="1 2">
    <name type="scientific">Rosa chinensis</name>
    <name type="common">China rose</name>
    <dbReference type="NCBI Taxonomy" id="74649"/>
    <lineage>
        <taxon>Eukaryota</taxon>
        <taxon>Viridiplantae</taxon>
        <taxon>Streptophyta</taxon>
        <taxon>Embryophyta</taxon>
        <taxon>Tracheophyta</taxon>
        <taxon>Spermatophyta</taxon>
        <taxon>Magnoliopsida</taxon>
        <taxon>eudicotyledons</taxon>
        <taxon>Gunneridae</taxon>
        <taxon>Pentapetalae</taxon>
        <taxon>rosids</taxon>
        <taxon>fabids</taxon>
        <taxon>Rosales</taxon>
        <taxon>Rosaceae</taxon>
        <taxon>Rosoideae</taxon>
        <taxon>Rosoideae incertae sedis</taxon>
        <taxon>Rosa</taxon>
    </lineage>
</organism>
<dbReference type="Gramene" id="PRQ47360">
    <property type="protein sequence ID" value="PRQ47360"/>
    <property type="gene ID" value="RchiOBHm_Chr2g0098841"/>
</dbReference>
<name>A0A2P6RLP5_ROSCH</name>
<keyword evidence="2" id="KW-1185">Reference proteome</keyword>
<sequence>MKQPLYCQKAYSFFQGSNDLAINYYSTPPRSGHYDTPAYQISCLNQLQISFRYYSTNISTVQLI</sequence>